<reference evidence="1" key="1">
    <citation type="submission" date="2020-11" db="EMBL/GenBank/DDBJ databases">
        <title>Adaptations for nitrogen fixation in a non-lichenized fungal sporocarp promotes dispersal by wood-feeding termites.</title>
        <authorList>
            <consortium name="DOE Joint Genome Institute"/>
            <person name="Koch R.A."/>
            <person name="Yoon G."/>
            <person name="Arayal U."/>
            <person name="Lail K."/>
            <person name="Amirebrahimi M."/>
            <person name="Labutti K."/>
            <person name="Lipzen A."/>
            <person name="Riley R."/>
            <person name="Barry K."/>
            <person name="Henrissat B."/>
            <person name="Grigoriev I.V."/>
            <person name="Herr J.R."/>
            <person name="Aime M.C."/>
        </authorList>
    </citation>
    <scope>NUCLEOTIDE SEQUENCE</scope>
    <source>
        <strain evidence="1">MCA 3950</strain>
    </source>
</reference>
<organism evidence="1 2">
    <name type="scientific">Guyanagaster necrorhizus</name>
    <dbReference type="NCBI Taxonomy" id="856835"/>
    <lineage>
        <taxon>Eukaryota</taxon>
        <taxon>Fungi</taxon>
        <taxon>Dikarya</taxon>
        <taxon>Basidiomycota</taxon>
        <taxon>Agaricomycotina</taxon>
        <taxon>Agaricomycetes</taxon>
        <taxon>Agaricomycetidae</taxon>
        <taxon>Agaricales</taxon>
        <taxon>Marasmiineae</taxon>
        <taxon>Physalacriaceae</taxon>
        <taxon>Guyanagaster</taxon>
    </lineage>
</organism>
<gene>
    <name evidence="1" type="ORF">BT62DRAFT_83534</name>
</gene>
<dbReference type="AlphaFoldDB" id="A0A9P8AT83"/>
<proteinExistence type="predicted"/>
<dbReference type="Proteomes" id="UP000812287">
    <property type="component" value="Unassembled WGS sequence"/>
</dbReference>
<comment type="caution">
    <text evidence="1">The sequence shown here is derived from an EMBL/GenBank/DDBJ whole genome shotgun (WGS) entry which is preliminary data.</text>
</comment>
<dbReference type="EMBL" id="MU250533">
    <property type="protein sequence ID" value="KAG7446721.1"/>
    <property type="molecule type" value="Genomic_DNA"/>
</dbReference>
<evidence type="ECO:0000313" key="2">
    <source>
        <dbReference type="Proteomes" id="UP000812287"/>
    </source>
</evidence>
<accession>A0A9P8AT83</accession>
<protein>
    <submittedName>
        <fullName evidence="1">Uncharacterized protein</fullName>
    </submittedName>
</protein>
<keyword evidence="2" id="KW-1185">Reference proteome</keyword>
<dbReference type="RefSeq" id="XP_043040221.1">
    <property type="nucleotide sequence ID" value="XM_043182423.1"/>
</dbReference>
<name>A0A9P8AT83_9AGAR</name>
<evidence type="ECO:0000313" key="1">
    <source>
        <dbReference type="EMBL" id="KAG7446721.1"/>
    </source>
</evidence>
<dbReference type="GeneID" id="66104720"/>
<sequence>MIFSWEALRLTSRGLLKTMITASFVCLPFLPPDTTLFMALLPFIVFGGSGNWGKQFTISSGPEYRCFLIDIYAFCIRTMLFHTFNRSFTVLFC</sequence>